<accession>A0A5P8JRK5</accession>
<dbReference type="Pfam" id="PF10009">
    <property type="entry name" value="DUF2252"/>
    <property type="match status" value="1"/>
</dbReference>
<proteinExistence type="predicted"/>
<name>A0A5P8JRK5_9LACO</name>
<gene>
    <name evidence="1" type="ORF">LM010_10020</name>
</gene>
<evidence type="ECO:0000313" key="1">
    <source>
        <dbReference type="EMBL" id="QFQ91743.1"/>
    </source>
</evidence>
<dbReference type="EMBL" id="CP045068">
    <property type="protein sequence ID" value="QFQ91743.1"/>
    <property type="molecule type" value="Genomic_DNA"/>
</dbReference>
<sequence length="504" mass="56632">MINVAKCCHPCCKTLLPTAASPTLRQPSRLTTLQHCKTRCRAYLEARLFIWRLIINSLISEILDPTLPVGVEQRQAFGKSLREQVPLTALGHRPVITRSAPRFIARIESHLIPELLPLRHERMLASPAAFFRGTAELMAYDLRHEVNSGITLLSSGDAHLQNFGFYASPERQLLFDLNDFDEAGVMPFEYDVKRLATSVYLLGAQSHFDADQMDELVLQVVRTYRKSLKASFKQSQLERFYTTSEVHGLLGAVDAQEAGLIEKIIHKAQSRDQASVIKKYTQRTASGQLRFKVDPPRSIHVEADTEVSLMQGLLDYRETTRADVNLLLHQYHVTDMIRHSVGIGSFGTHCYLALLTGPNGSSIVLQLKEALPDRHVLSLQSDPASLSAETQAGQRIIAATQILQKASDPFLGWMTIGERSFYVRQFRDMKESINVAKLTFDQFKAYSEVCAHLLAKAHAQSPQAAVACGYVNKDFDRTIQQWCLGYLHQVIDDFAAFAAEFEEN</sequence>
<dbReference type="InterPro" id="IPR018721">
    <property type="entry name" value="DUF2252"/>
</dbReference>
<protein>
    <submittedName>
        <fullName evidence="1">DUF2252 domain-containing protein</fullName>
    </submittedName>
</protein>
<evidence type="ECO:0000313" key="2">
    <source>
        <dbReference type="Proteomes" id="UP000388452"/>
    </source>
</evidence>
<dbReference type="PANTHER" id="PTHR39441:SF1">
    <property type="entry name" value="DUF2252 DOMAIN-CONTAINING PROTEIN"/>
    <property type="match status" value="1"/>
</dbReference>
<dbReference type="PANTHER" id="PTHR39441">
    <property type="entry name" value="DUF2252 DOMAIN-CONTAINING PROTEIN"/>
    <property type="match status" value="1"/>
</dbReference>
<dbReference type="Proteomes" id="UP000388452">
    <property type="component" value="Chromosome"/>
</dbReference>
<organism evidence="1 2">
    <name type="scientific">Lacticaseibacillus manihotivorans</name>
    <dbReference type="NCBI Taxonomy" id="88233"/>
    <lineage>
        <taxon>Bacteria</taxon>
        <taxon>Bacillati</taxon>
        <taxon>Bacillota</taxon>
        <taxon>Bacilli</taxon>
        <taxon>Lactobacillales</taxon>
        <taxon>Lactobacillaceae</taxon>
        <taxon>Lacticaseibacillus</taxon>
    </lineage>
</organism>
<dbReference type="AlphaFoldDB" id="A0A5P8JRK5"/>
<reference evidence="1 2" key="1">
    <citation type="submission" date="2019-10" db="EMBL/GenBank/DDBJ databases">
        <title>Genome sequencing of Lactobacillus manihotivorans.</title>
        <authorList>
            <person name="Kim K."/>
        </authorList>
    </citation>
    <scope>NUCLEOTIDE SEQUENCE [LARGE SCALE GENOMIC DNA]</scope>
    <source>
        <strain evidence="1 2">LM010</strain>
    </source>
</reference>